<name>A0A5E8B5E5_9ASCO</name>
<dbReference type="OrthoDB" id="6605928at2759"/>
<evidence type="ECO:0000313" key="8">
    <source>
        <dbReference type="Proteomes" id="UP000398389"/>
    </source>
</evidence>
<dbReference type="AlphaFoldDB" id="A0A5E8B5E5"/>
<organism evidence="7 8">
    <name type="scientific">Magnusiomyces paraingens</name>
    <dbReference type="NCBI Taxonomy" id="2606893"/>
    <lineage>
        <taxon>Eukaryota</taxon>
        <taxon>Fungi</taxon>
        <taxon>Dikarya</taxon>
        <taxon>Ascomycota</taxon>
        <taxon>Saccharomycotina</taxon>
        <taxon>Dipodascomycetes</taxon>
        <taxon>Dipodascales</taxon>
        <taxon>Dipodascaceae</taxon>
        <taxon>Magnusiomyces</taxon>
    </lineage>
</organism>
<dbReference type="GO" id="GO:0000221">
    <property type="term" value="C:vacuolar proton-transporting V-type ATPase, V1 domain"/>
    <property type="evidence" value="ECO:0007669"/>
    <property type="project" value="TreeGrafter"/>
</dbReference>
<evidence type="ECO:0000256" key="1">
    <source>
        <dbReference type="ARBA" id="ARBA00006138"/>
    </source>
</evidence>
<evidence type="ECO:0000256" key="2">
    <source>
        <dbReference type="ARBA" id="ARBA00022448"/>
    </source>
</evidence>
<evidence type="ECO:0000256" key="6">
    <source>
        <dbReference type="RuleBase" id="RU364010"/>
    </source>
</evidence>
<dbReference type="Gene3D" id="1.20.1460.10">
    <property type="entry name" value="subunit c (vma5p) of the yeast v-atpase, domain 2"/>
    <property type="match status" value="1"/>
</dbReference>
<dbReference type="FunFam" id="3.30.70.100:FF:000002">
    <property type="entry name" value="V-type proton ATPase subunit C"/>
    <property type="match status" value="1"/>
</dbReference>
<dbReference type="GeneID" id="43580202"/>
<dbReference type="PANTHER" id="PTHR10137:SF0">
    <property type="entry name" value="V-TYPE PROTON ATPASE SUBUNIT C"/>
    <property type="match status" value="1"/>
</dbReference>
<dbReference type="InterPro" id="IPR036132">
    <property type="entry name" value="Vac_ATP_synth_c_sf"/>
</dbReference>
<sequence length="390" mass="44024">MSEKVFYLVSVPASSAPSGGDPESQLENWYSETLGLKTGSDINSFAIPSFKIGTLDSLVQQSEDLAKLDAQYQGVVSKIADIISTLYDGNPASIASAKKIKDQPPQDYVKTFTWNTNKFRTDKSIPDLVDLISKETFALDNDVKTGYSTYTAAKANLSTIDRKQTGNLSIRSLHDVVRREHFVLDSEYLVTVLTAVPKSQSKEFLSSYETIVPMVVPRSASVIAQDDEYILYNTTLFKKYAPEFSLKSREHKWIPREFHYSEALVEDLKKEQQVAAQAERKQWADIVRLSRTAYADVVANWTHLKAIRMFVEAVLRYGLPPNFVNTSLYFPAKNIKKVEDALVAKFGYLSGNAFQKDKKGNLKTDSDLHEYGALVDTDYKPFVYYELDLF</sequence>
<dbReference type="Gene3D" id="3.30.70.1180">
    <property type="entry name" value="Vacuolar atp synthase subunit c, domain 1"/>
    <property type="match status" value="1"/>
</dbReference>
<evidence type="ECO:0000256" key="5">
    <source>
        <dbReference type="ARBA" id="ARBA00053565"/>
    </source>
</evidence>
<proteinExistence type="inferred from homology"/>
<dbReference type="PANTHER" id="PTHR10137">
    <property type="entry name" value="V-TYPE PROTON ATPASE SUBUNIT C"/>
    <property type="match status" value="1"/>
</dbReference>
<dbReference type="EMBL" id="CABVLU010000001">
    <property type="protein sequence ID" value="VVT46772.1"/>
    <property type="molecule type" value="Genomic_DNA"/>
</dbReference>
<evidence type="ECO:0000256" key="3">
    <source>
        <dbReference type="ARBA" id="ARBA00022781"/>
    </source>
</evidence>
<comment type="subunit">
    <text evidence="6">V-ATPase is a heteromultimeric enzyme composed of a peripheral catalytic V1 complex (components A to H) attached to an integral membrane V0 proton pore complex.</text>
</comment>
<dbReference type="SUPFAM" id="SSF118203">
    <property type="entry name" value="Vacuolar ATP synthase subunit C"/>
    <property type="match status" value="1"/>
</dbReference>
<reference evidence="7 8" key="1">
    <citation type="submission" date="2019-09" db="EMBL/GenBank/DDBJ databases">
        <authorList>
            <person name="Brejova B."/>
        </authorList>
    </citation>
    <scope>NUCLEOTIDE SEQUENCE [LARGE SCALE GENOMIC DNA]</scope>
</reference>
<comment type="function">
    <text evidence="5">Subunit of the V1 complex of vacuolar(H+)-ATPase (V-ATPase), a multisubunit enzyme composed of a peripheral complex (V1) that hydrolyzes ATP and a membrane integral complex (V0) that translocates protons. V-ATPase is responsible for acidifying and maintaining the pH of intracellular compartments. Subunit C is necessary for the assembly of the catalytic sector of the enzyme and is likely to have a specific function in its catalytic activity. Reversibly leaves the enzyme after glucose depletion, causing the catalytic subcomplex V1 to detach from the V0 section.</text>
</comment>
<keyword evidence="8" id="KW-1185">Reference proteome</keyword>
<dbReference type="Proteomes" id="UP000398389">
    <property type="component" value="Unassembled WGS sequence"/>
</dbReference>
<comment type="similarity">
    <text evidence="1 6">Belongs to the V-ATPase C subunit family.</text>
</comment>
<evidence type="ECO:0000313" key="7">
    <source>
        <dbReference type="EMBL" id="VVT46772.1"/>
    </source>
</evidence>
<protein>
    <recommendedName>
        <fullName evidence="6">V-type proton ATPase subunit C</fullName>
    </recommendedName>
</protein>
<keyword evidence="4 6" id="KW-0406">Ion transport</keyword>
<accession>A0A5E8B5E5</accession>
<keyword evidence="3 6" id="KW-0375">Hydrogen ion transport</keyword>
<dbReference type="GO" id="GO:0046961">
    <property type="term" value="F:proton-transporting ATPase activity, rotational mechanism"/>
    <property type="evidence" value="ECO:0007669"/>
    <property type="project" value="InterPro"/>
</dbReference>
<dbReference type="RefSeq" id="XP_031851993.1">
    <property type="nucleotide sequence ID" value="XM_031996102.1"/>
</dbReference>
<dbReference type="Pfam" id="PF03223">
    <property type="entry name" value="V-ATPase_C"/>
    <property type="match status" value="1"/>
</dbReference>
<dbReference type="InterPro" id="IPR004907">
    <property type="entry name" value="ATPase_V1-cplx_csu"/>
</dbReference>
<comment type="function">
    <text evidence="6">Subunit of the V1 complex of vacuolar(H+)-ATPase (V-ATPase), a multisubunit enzyme composed of a peripheral complex (V1) that hydrolyzes ATP and a membrane integral complex (V0) that translocates protons. V-ATPase is responsible for acidifying and maintaining the pH of intracellular compartments and in some cell types, is targeted to the plasma membrane, where it is responsible for acidifying the extracellular environment. Subunit C is necessary for the assembly of the catalytic sector of the enzyme and is likely to have a specific function in its catalytic activity.</text>
</comment>
<evidence type="ECO:0000256" key="4">
    <source>
        <dbReference type="ARBA" id="ARBA00023065"/>
    </source>
</evidence>
<keyword evidence="2 6" id="KW-0813">Transport</keyword>
<dbReference type="Gene3D" id="3.30.70.100">
    <property type="match status" value="1"/>
</dbReference>
<dbReference type="CDD" id="cd14785">
    <property type="entry name" value="V-ATPase_C"/>
    <property type="match status" value="1"/>
</dbReference>
<gene>
    <name evidence="7" type="ORF">SAPINGB_P001379</name>
</gene>